<evidence type="ECO:0000313" key="2">
    <source>
        <dbReference type="Proteomes" id="UP001150581"/>
    </source>
</evidence>
<dbReference type="Proteomes" id="UP001150581">
    <property type="component" value="Unassembled WGS sequence"/>
</dbReference>
<gene>
    <name evidence="1" type="ORF">LPJ66_011088</name>
</gene>
<keyword evidence="2" id="KW-1185">Reference proteome</keyword>
<dbReference type="EMBL" id="JANBPG010003187">
    <property type="protein sequence ID" value="KAJ1882921.1"/>
    <property type="molecule type" value="Genomic_DNA"/>
</dbReference>
<comment type="caution">
    <text evidence="1">The sequence shown here is derived from an EMBL/GenBank/DDBJ whole genome shotgun (WGS) entry which is preliminary data.</text>
</comment>
<protein>
    <submittedName>
        <fullName evidence="1">Uncharacterized protein</fullName>
    </submittedName>
</protein>
<accession>A0ACC1I0X2</accession>
<reference evidence="1" key="1">
    <citation type="submission" date="2022-07" db="EMBL/GenBank/DDBJ databases">
        <title>Phylogenomic reconstructions and comparative analyses of Kickxellomycotina fungi.</title>
        <authorList>
            <person name="Reynolds N.K."/>
            <person name="Stajich J.E."/>
            <person name="Barry K."/>
            <person name="Grigoriev I.V."/>
            <person name="Crous P."/>
            <person name="Smith M.E."/>
        </authorList>
    </citation>
    <scope>NUCLEOTIDE SEQUENCE</scope>
    <source>
        <strain evidence="1">Benny 63K</strain>
    </source>
</reference>
<name>A0ACC1I0X2_9FUNG</name>
<sequence length="481" mass="54141">MKSEHFGDSDYGNGKQMEQRAKFLSELWQQSEEAAALQRRINSPELTPISETQFRRTSPPMVQLRYLLKRTWLNTSRKKLVLKLRIAQSIYFGLLIRLVCLNSQDRILEWRLHNFSGGMFFNCVAQFLMSSLGVVNVFAHERKVFLRERQGKYYGLPAYYAAKIIVEQPINIATAMVYSAVSCWLSELERTLAKFLVYMVSMVVVAFNGYSIGVLLGAMFRDITAIVTVLPILFLPIVLYGGLFFVGYISVLSVGDKFIEKLRLNSLSITTNTLINIWLALSVCTLSYLMLMLLTIKTGGTLGRVSNRAQREKLLAAPDPRFTVLETACLVYSQASPTPSSAPPTPERGWRKHLHAFKDRPASHITTFAVLHEITAIAPLFSVYYALDYFEPKVPVPQAVLEEGNRYVNRLRQYVGWEALATDSPVLLHLATSYAVVKAAAPLRIAASLAMTPWVARWCTVPVVRGIGKARAAVCRVKNKE</sequence>
<proteinExistence type="predicted"/>
<organism evidence="1 2">
    <name type="scientific">Kickxella alabastrina</name>
    <dbReference type="NCBI Taxonomy" id="61397"/>
    <lineage>
        <taxon>Eukaryota</taxon>
        <taxon>Fungi</taxon>
        <taxon>Fungi incertae sedis</taxon>
        <taxon>Zoopagomycota</taxon>
        <taxon>Kickxellomycotina</taxon>
        <taxon>Kickxellomycetes</taxon>
        <taxon>Kickxellales</taxon>
        <taxon>Kickxellaceae</taxon>
        <taxon>Kickxella</taxon>
    </lineage>
</organism>
<evidence type="ECO:0000313" key="1">
    <source>
        <dbReference type="EMBL" id="KAJ1882921.1"/>
    </source>
</evidence>